<dbReference type="CDD" id="cd11753">
    <property type="entry name" value="GH94N_ChvB_NdvB_2_like"/>
    <property type="match status" value="1"/>
</dbReference>
<evidence type="ECO:0000256" key="2">
    <source>
        <dbReference type="ARBA" id="ARBA00022679"/>
    </source>
</evidence>
<keyword evidence="3" id="KW-0812">Transmembrane</keyword>
<evidence type="ECO:0000313" key="8">
    <source>
        <dbReference type="Proteomes" id="UP000237839"/>
    </source>
</evidence>
<feature type="domain" description="Glycosyl hydrolase 94 supersandwich" evidence="4">
    <location>
        <begin position="1617"/>
        <end position="1894"/>
    </location>
</feature>
<keyword evidence="2" id="KW-0808">Transferase</keyword>
<dbReference type="Pfam" id="PF10091">
    <property type="entry name" value="Glycoamylase"/>
    <property type="match status" value="1"/>
</dbReference>
<dbReference type="Gene3D" id="2.60.420.10">
    <property type="entry name" value="Maltose phosphorylase, domain 3"/>
    <property type="match status" value="1"/>
</dbReference>
<dbReference type="InterPro" id="IPR011009">
    <property type="entry name" value="Kinase-like_dom_sf"/>
</dbReference>
<dbReference type="SUPFAM" id="SSF48208">
    <property type="entry name" value="Six-hairpin glycosidases"/>
    <property type="match status" value="1"/>
</dbReference>
<feature type="transmembrane region" description="Helical" evidence="3">
    <location>
        <begin position="835"/>
        <end position="851"/>
    </location>
</feature>
<dbReference type="SUPFAM" id="SSF56112">
    <property type="entry name" value="Protein kinase-like (PK-like)"/>
    <property type="match status" value="1"/>
</dbReference>
<dbReference type="Proteomes" id="UP000237839">
    <property type="component" value="Unassembled WGS sequence"/>
</dbReference>
<feature type="transmembrane region" description="Helical" evidence="3">
    <location>
        <begin position="456"/>
        <end position="483"/>
    </location>
</feature>
<evidence type="ECO:0000259" key="4">
    <source>
        <dbReference type="Pfam" id="PF06165"/>
    </source>
</evidence>
<gene>
    <name evidence="7" type="ORF">S2091_4237</name>
</gene>
<dbReference type="InterPro" id="IPR019282">
    <property type="entry name" value="Glycoamylase-like_cons_dom"/>
</dbReference>
<feature type="transmembrane region" description="Helical" evidence="3">
    <location>
        <begin position="960"/>
        <end position="978"/>
    </location>
</feature>
<dbReference type="Pfam" id="PF06165">
    <property type="entry name" value="GH94_b-supersand"/>
    <property type="match status" value="2"/>
</dbReference>
<sequence>MKIIDKNSLSNLLRLVGITRHSDWQGISDEGELPLRAELFGIVQMEEHGKVLARLHKVSKGKSKDLLLARLADNEIVLSEACNVLTVALKEGRQISPAAEWLLDNFYLIEEQIRTAKRHLPKGYSKELPRLISGTSDSHPRVYDIALQTISHGDGRIDPEGLSRFVASYQQITPLTLGELWAIPIMLRLALIENLRRVAARLVANRINCNLADTWADQMVETVEKDPSSLILLVADMARSDPPMVGSFVAELARRLQGQGPALTLPLTWIAPRLSEIGLTVEQLIQIEGQQMAADQVTISNSIGSLRLLGKMDWREFVETMSVVEQVLLRDPNDVYRLMDFATRDRYRHVIESISRRSELSEIQIAEQALFLAEQAAMTYGKDAVTAHIGYFLIGDGVPLLELAVPMKFSLYGLLCRSCSKSPLLTYLGAISLLSSLIIIGILVKAHLEAMQDWQLVVVAILSLLGVSQLAIGLVNWFVTIIVTPHQLPRLDFSKGITAECKTLVVVPTMLISVENINSLCEALEVRFLANQDEHIYYCLLTDFLDAATETTEEDASLLLQLGHKIEQLNEKYTSGGEGRFLLLHRARSWNAQEKIWMGRERKRGKLADLNAFLRNTGFNPFFCVVGNSDNLSSVKYIITLDTDTQLPRDSARQLIATIAHPLNQARFNPGQQRVAAGYGILQPRVSASLPSANASLYQRLCSGDSGIDPYTQAASDVYQDIFDEGSFIGKGIYNVDAFEQSLAGCCPDNQILSHDLLEGCYARSGLLTDVHVIEDYPKRYSNDVQRRHRWIRGDWQLIGWLLPHAPKVNAEELSKHNPLSALSRWKLFDNLRRSLVSTSLVLLLVCGWIMSPSPWFWSGIVLSILLIPPLTTSLLDLLRKSNDILVLQHLSASLRSTKQHLFHAALTLIFLPYDAFFSLDAILRTLWRLLISRRHLLEWTPSNQSNSNSDLSLTSSFRIMWFTSTLSIFLIIVLLLIHPASLFAAAGFLLAWLIAPAIAWYISEPHARSEAQLQDDQTVFLYRLARKIWSYYEILVGPEDNWLPPDNIQERPVAVVAHRTSPTNIGLALLANLTAYDFAYISVGQLLERSSNTLLSMRRMERYRGHFYNWYDTQSLKPLLPMYISSVDSGNLAGHLLTLRPGLLMLIDQPIVNQRLIGGIEDTFKIFQSLSGASSQIELMQFKTLLDFTSDASMMTLSNCQVMLQKLTIGAEDLVAVFGGKEDDQLTWWVSALLRQCRAMYDELLFLAPWSSWINSLEKNIMFSKIDFIPTLRELAGLEALWLSGNIIPKQNHNEANSNEEIRGIGELLALGSLRAATRIKEIESLALQASEFAQMDCSFLYDKATHLMTIGYAVAEQRCDSSYYDLLASEARLCTFVMIAQGQLPQESWFALGRQLTVAGGDPILMSWSGSMFEYLMPLLIMPTFENTLLDQTYHSVVQRQIEYGAQRDVPWGVSESGFHTFDASLNYQYRAFGVPGLGLKRGLGDDLVIAPYASMLAIMVDPEQACSNLQRLAKEGFEGKYGLYEAIDYTTSRLQRGQSYALIQSFMAHHQGMGLLSLAYYLRDRPMQKRFESDPLFQATMLLLQEKIPKASAFYANTIELADIRTNSEEQSMPMRIINRHETRVPEVQLLSNGRYNLMVTNAGGNNSHWKDLALTRWREDGTSDNWGSFCYVRDCESGEFWSTTYQPTLVKPDFYEVIFSEGRAEYRRRDHDIEMHTEIVVSPEDDIEMRRTHITNRSRVRRTIEVTSYSEIVLAPAAADNAHPAFSNLFVQTEILESQNAILSSRRPRSGDEKMPWMLNLIVAHGEEIKQISFETDRAKFLGRGNSTVAPAAMRVCGKLSGSQGSVLDPIASIRFQIDLAPQQIAVIDMVIGAAESREDALQLIAKYQDRFLADRVFELAWTHSQVVLRQLNATEADAQLYARLASSIIYANDQLRAEASILLKNRRGQSGLWSYAISGDLPIVLLQVKNLENIDLVRQMVQAHSYWRLKGLAVDLVIWNEDHAGYRQILQDQIMGMIASGIEAHSIDRPGGIFVRLADQMSSEDRILLQTVARVVLCDSRGTLAEQLNRRSIPELRMPQLNPTHPRAISIQNAIQAEENNLQFFNGLGGFSPDGKEYIITTETGNTTPAPWVNILANPRFGSVISESGQAYTWGENAHEFRLTPWNNDSVSDSCGEAFYLRDEESGHFWSPTPLPCRGQGPYVSRHGHGYSVFEHTEDGIHSELWVYVAIDASIKYSVLKIRNDSKTERKLSAVGYVELLLGDLRSKSAMHIVTESDPISGAIFAHNSYNTEFADRIAFFDVDAMNRTVSGDRAEFLGRNGALYNPAALSRTRLTGRVGAGLDPCAAIQVPFELSAGQEREIVFMLGVAGRRSADVSSLVYRYRGATAARKALEAVKAYWQNTLGAVQVETPDIALNLLANGWLMYQTIACRLWARSGFYQSGGAFGFRDQLQDVMALIHTEPHLVREHLLLSAAHQFVEGDVLHWWHPPTDRGVRTHCSDDYLWLPLATCRYVQSTGDTGILDEHAHFLEGRAVNAEEDSYYDLPTISTTSGTLYEHCVRAILRALRFGVHGLPLIGSCDWNDGMDKVGAEGKGESVWLGFFLYDVLMRFTEVAKLHGDFSFAGQCVDQAMQLQQKIEANAWDGNWYRRAYFDDGTPLGSISNAECQIDSISQSWAVLSGAGEISRTQTAMYEVSQRLVQRESGLIQLLEPPFDSSDLNPGYIKGYAPGVRENGGQYTHAAVWTIMAFAKMGDNKRAWELMDMINPINHAKTAHAVETYKVEPYVLAADVYAVSPHIGRGGWTWYTGSAGWMYRLIIESLLGLHLEVNTLTFKPCIPADWTSFTLKYRYRDTTYRITVVQIASDVAKQSVTVDGIDQPDCVIHLNNDALEHLVEIKMMTIGDALN</sequence>
<dbReference type="SUPFAM" id="SSF74650">
    <property type="entry name" value="Galactose mutarotase-like"/>
    <property type="match status" value="2"/>
</dbReference>
<evidence type="ECO:0000256" key="3">
    <source>
        <dbReference type="SAM" id="Phobius"/>
    </source>
</evidence>
<dbReference type="InterPro" id="IPR037824">
    <property type="entry name" value="GH94N_2_NdvB"/>
</dbReference>
<dbReference type="InterPro" id="IPR037820">
    <property type="entry name" value="GH94N_NdvB"/>
</dbReference>
<evidence type="ECO:0000256" key="1">
    <source>
        <dbReference type="ARBA" id="ARBA00022676"/>
    </source>
</evidence>
<feature type="transmembrane region" description="Helical" evidence="3">
    <location>
        <begin position="857"/>
        <end position="880"/>
    </location>
</feature>
<dbReference type="Gene3D" id="3.90.1200.10">
    <property type="match status" value="1"/>
</dbReference>
<dbReference type="EMBL" id="PUGF01000030">
    <property type="protein sequence ID" value="PRC91049.1"/>
    <property type="molecule type" value="Genomic_DNA"/>
</dbReference>
<feature type="transmembrane region" description="Helical" evidence="3">
    <location>
        <begin position="901"/>
        <end position="920"/>
    </location>
</feature>
<feature type="domain" description="Glycoamylase-like" evidence="5">
    <location>
        <begin position="1367"/>
        <end position="1576"/>
    </location>
</feature>
<dbReference type="SMART" id="SM01068">
    <property type="entry name" value="CBM_X"/>
    <property type="match status" value="2"/>
</dbReference>
<dbReference type="InterPro" id="IPR010383">
    <property type="entry name" value="Glyco_hydrolase_94_b-supersand"/>
</dbReference>
<evidence type="ECO:0000313" key="7">
    <source>
        <dbReference type="EMBL" id="PRC91049.1"/>
    </source>
</evidence>
<dbReference type="InterPro" id="IPR037018">
    <property type="entry name" value="GH65_N"/>
</dbReference>
<proteinExistence type="predicted"/>
<feature type="transmembrane region" description="Helical" evidence="3">
    <location>
        <begin position="983"/>
        <end position="1003"/>
    </location>
</feature>
<name>A0A2S9GTJ8_9BURK</name>
<accession>A0A2S9GTJ8</accession>
<dbReference type="Gene3D" id="1.50.10.140">
    <property type="match status" value="2"/>
</dbReference>
<comment type="caution">
    <text evidence="7">The sequence shown here is derived from an EMBL/GenBank/DDBJ whole genome shotgun (WGS) entry which is preliminary data.</text>
</comment>
<organism evidence="7 8">
    <name type="scientific">Solimicrobium silvestre</name>
    <dbReference type="NCBI Taxonomy" id="2099400"/>
    <lineage>
        <taxon>Bacteria</taxon>
        <taxon>Pseudomonadati</taxon>
        <taxon>Pseudomonadota</taxon>
        <taxon>Betaproteobacteria</taxon>
        <taxon>Burkholderiales</taxon>
        <taxon>Oxalobacteraceae</taxon>
        <taxon>Solimicrobium</taxon>
    </lineage>
</organism>
<dbReference type="GO" id="GO:0005975">
    <property type="term" value="P:carbohydrate metabolic process"/>
    <property type="evidence" value="ECO:0007669"/>
    <property type="project" value="InterPro"/>
</dbReference>
<dbReference type="Pfam" id="PF17167">
    <property type="entry name" value="Glyco_hydro_94"/>
    <property type="match status" value="1"/>
</dbReference>
<keyword evidence="3" id="KW-0472">Membrane</keyword>
<dbReference type="PANTHER" id="PTHR37469:SF2">
    <property type="entry name" value="CELLOBIONIC ACID PHOSPHORYLASE"/>
    <property type="match status" value="1"/>
</dbReference>
<dbReference type="InterPro" id="IPR011013">
    <property type="entry name" value="Gal_mutarotase_sf_dom"/>
</dbReference>
<dbReference type="InterPro" id="IPR033432">
    <property type="entry name" value="GH94_catalytic"/>
</dbReference>
<evidence type="ECO:0000259" key="5">
    <source>
        <dbReference type="Pfam" id="PF10091"/>
    </source>
</evidence>
<dbReference type="GO" id="GO:0030246">
    <property type="term" value="F:carbohydrate binding"/>
    <property type="evidence" value="ECO:0007669"/>
    <property type="project" value="InterPro"/>
</dbReference>
<reference evidence="7 8" key="1">
    <citation type="submission" date="2018-02" db="EMBL/GenBank/DDBJ databases">
        <title>Solimicrobium silvestre gen. nov., sp. nov., isolated from alpine forest soil.</title>
        <authorList>
            <person name="Margesin R."/>
            <person name="Albuquerque L."/>
            <person name="Zhang D.-C."/>
            <person name="Froufe H.J.C."/>
            <person name="Severino R."/>
            <person name="Roxo I."/>
            <person name="Egas C."/>
            <person name="Da Costa M.S."/>
        </authorList>
    </citation>
    <scope>NUCLEOTIDE SEQUENCE [LARGE SCALE GENOMIC DNA]</scope>
    <source>
        <strain evidence="7 8">S20-91</strain>
    </source>
</reference>
<dbReference type="Gene3D" id="1.50.10.10">
    <property type="match status" value="1"/>
</dbReference>
<keyword evidence="1" id="KW-0328">Glycosyltransferase</keyword>
<dbReference type="Gene3D" id="2.70.98.40">
    <property type="entry name" value="Glycoside hydrolase, family 65, N-terminal domain"/>
    <property type="match status" value="2"/>
</dbReference>
<feature type="transmembrane region" description="Helical" evidence="3">
    <location>
        <begin position="424"/>
        <end position="444"/>
    </location>
</feature>
<dbReference type="PANTHER" id="PTHR37469">
    <property type="entry name" value="CELLOBIONIC ACID PHOSPHORYLASE-RELATED"/>
    <property type="match status" value="1"/>
</dbReference>
<evidence type="ECO:0000259" key="6">
    <source>
        <dbReference type="Pfam" id="PF17167"/>
    </source>
</evidence>
<dbReference type="InterPro" id="IPR008928">
    <property type="entry name" value="6-hairpin_glycosidase_sf"/>
</dbReference>
<dbReference type="InterPro" id="IPR012341">
    <property type="entry name" value="6hp_glycosidase-like_sf"/>
</dbReference>
<keyword evidence="3" id="KW-1133">Transmembrane helix</keyword>
<feature type="domain" description="Glycosyl hydrolase 94 catalytic" evidence="6">
    <location>
        <begin position="2405"/>
        <end position="2829"/>
    </location>
</feature>
<keyword evidence="8" id="KW-1185">Reference proteome</keyword>
<dbReference type="GO" id="GO:0016757">
    <property type="term" value="F:glycosyltransferase activity"/>
    <property type="evidence" value="ECO:0007669"/>
    <property type="project" value="UniProtKB-KW"/>
</dbReference>
<feature type="domain" description="Glycosyl hydrolase 94 supersandwich" evidence="4">
    <location>
        <begin position="2121"/>
        <end position="2390"/>
    </location>
</feature>
<dbReference type="CDD" id="cd11756">
    <property type="entry name" value="GH94N_ChvB_NdvB_1_like"/>
    <property type="match status" value="1"/>
</dbReference>
<protein>
    <submittedName>
        <fullName evidence="7">Putative glucoamylase</fullName>
    </submittedName>
</protein>
<dbReference type="InterPro" id="IPR052047">
    <property type="entry name" value="GH94_Enzymes"/>
</dbReference>
<dbReference type="RefSeq" id="WP_341477015.1">
    <property type="nucleotide sequence ID" value="NZ_PUGF01000030.1"/>
</dbReference>